<protein>
    <recommendedName>
        <fullName evidence="3">Subtilisin</fullName>
    </recommendedName>
</protein>
<comment type="caution">
    <text evidence="1">The sequence shown here is derived from an EMBL/GenBank/DDBJ whole genome shotgun (WGS) entry which is preliminary data.</text>
</comment>
<evidence type="ECO:0000313" key="2">
    <source>
        <dbReference type="Proteomes" id="UP001189429"/>
    </source>
</evidence>
<keyword evidence="2" id="KW-1185">Reference proteome</keyword>
<organism evidence="1 2">
    <name type="scientific">Prorocentrum cordatum</name>
    <dbReference type="NCBI Taxonomy" id="2364126"/>
    <lineage>
        <taxon>Eukaryota</taxon>
        <taxon>Sar</taxon>
        <taxon>Alveolata</taxon>
        <taxon>Dinophyceae</taxon>
        <taxon>Prorocentrales</taxon>
        <taxon>Prorocentraceae</taxon>
        <taxon>Prorocentrum</taxon>
    </lineage>
</organism>
<evidence type="ECO:0000313" key="1">
    <source>
        <dbReference type="EMBL" id="CAK0861687.1"/>
    </source>
</evidence>
<gene>
    <name evidence="1" type="ORF">PCOR1329_LOCUS50288</name>
</gene>
<evidence type="ECO:0008006" key="3">
    <source>
        <dbReference type="Google" id="ProtNLM"/>
    </source>
</evidence>
<dbReference type="Proteomes" id="UP001189429">
    <property type="component" value="Unassembled WGS sequence"/>
</dbReference>
<sequence length="183" mass="19463">MLRSFGRRSDSSLSQARARTSCSFDNVLMTSMMHFCMGLVSVASSMAPDGGAPASDHGGIASVFQVFGSLERSHVDVHPMQQRVSEEPSPLPPDVVQSEPSPLPPVVYKEMDGGAGKLHVVVEFDNSTAQSRQAQNPYTVYGTSGHCSICGRSGYNCLGQCGSYDVPWANVDFGGINLGTVTK</sequence>
<proteinExistence type="predicted"/>
<reference evidence="1" key="1">
    <citation type="submission" date="2023-10" db="EMBL/GenBank/DDBJ databases">
        <authorList>
            <person name="Chen Y."/>
            <person name="Shah S."/>
            <person name="Dougan E. K."/>
            <person name="Thang M."/>
            <person name="Chan C."/>
        </authorList>
    </citation>
    <scope>NUCLEOTIDE SEQUENCE [LARGE SCALE GENOMIC DNA]</scope>
</reference>
<name>A0ABN9UPF3_9DINO</name>
<dbReference type="EMBL" id="CAUYUJ010016084">
    <property type="protein sequence ID" value="CAK0861687.1"/>
    <property type="molecule type" value="Genomic_DNA"/>
</dbReference>
<accession>A0ABN9UPF3</accession>